<reference evidence="3 4" key="1">
    <citation type="submission" date="2020-04" db="EMBL/GenBank/DDBJ databases">
        <title>MicrobeNet Type strains.</title>
        <authorList>
            <person name="Nicholson A.C."/>
        </authorList>
    </citation>
    <scope>NUCLEOTIDE SEQUENCE [LARGE SCALE GENOMIC DNA]</scope>
    <source>
        <strain evidence="3 4">DSM 45078</strain>
    </source>
</reference>
<dbReference type="RefSeq" id="WP_157112971.1">
    <property type="nucleotide sequence ID" value="NZ_JAAXOO010000002.1"/>
</dbReference>
<keyword evidence="2" id="KW-0812">Transmembrane</keyword>
<comment type="caution">
    <text evidence="3">The sequence shown here is derived from an EMBL/GenBank/DDBJ whole genome shotgun (WGS) entry which is preliminary data.</text>
</comment>
<keyword evidence="4" id="KW-1185">Reference proteome</keyword>
<proteinExistence type="predicted"/>
<accession>A0A846XBA3</accession>
<evidence type="ECO:0000313" key="3">
    <source>
        <dbReference type="EMBL" id="NKY33581.1"/>
    </source>
</evidence>
<dbReference type="Proteomes" id="UP000565715">
    <property type="component" value="Unassembled WGS sequence"/>
</dbReference>
<sequence length="51" mass="5471">MLTAIYSILGAALFLLVWAALAFFDRSRDRTGGSGRRGGAGDDPARPCEDR</sequence>
<keyword evidence="2" id="KW-1133">Transmembrane helix</keyword>
<organism evidence="3 4">
    <name type="scientific">Nocardia speluncae</name>
    <dbReference type="NCBI Taxonomy" id="419477"/>
    <lineage>
        <taxon>Bacteria</taxon>
        <taxon>Bacillati</taxon>
        <taxon>Actinomycetota</taxon>
        <taxon>Actinomycetes</taxon>
        <taxon>Mycobacteriales</taxon>
        <taxon>Nocardiaceae</taxon>
        <taxon>Nocardia</taxon>
    </lineage>
</organism>
<protein>
    <submittedName>
        <fullName evidence="3">Uncharacterized protein</fullName>
    </submittedName>
</protein>
<feature type="region of interest" description="Disordered" evidence="1">
    <location>
        <begin position="28"/>
        <end position="51"/>
    </location>
</feature>
<name>A0A846XBA3_9NOCA</name>
<evidence type="ECO:0000256" key="1">
    <source>
        <dbReference type="SAM" id="MobiDB-lite"/>
    </source>
</evidence>
<keyword evidence="2" id="KW-0472">Membrane</keyword>
<evidence type="ECO:0000313" key="4">
    <source>
        <dbReference type="Proteomes" id="UP000565715"/>
    </source>
</evidence>
<dbReference type="EMBL" id="JAAXOO010000002">
    <property type="protein sequence ID" value="NKY33581.1"/>
    <property type="molecule type" value="Genomic_DNA"/>
</dbReference>
<evidence type="ECO:0000256" key="2">
    <source>
        <dbReference type="SAM" id="Phobius"/>
    </source>
</evidence>
<feature type="transmembrane region" description="Helical" evidence="2">
    <location>
        <begin position="6"/>
        <end position="24"/>
    </location>
</feature>
<dbReference type="AlphaFoldDB" id="A0A846XBA3"/>
<gene>
    <name evidence="3" type="ORF">HGA13_10910</name>
</gene>
<feature type="compositionally biased region" description="Basic and acidic residues" evidence="1">
    <location>
        <begin position="39"/>
        <end position="51"/>
    </location>
</feature>